<dbReference type="InterPro" id="IPR018496">
    <property type="entry name" value="PsdUridine_synth_RsuA/RluB_CS"/>
</dbReference>
<reference evidence="7" key="1">
    <citation type="submission" date="2016-10" db="EMBL/GenBank/DDBJ databases">
        <authorList>
            <person name="Varghese N."/>
        </authorList>
    </citation>
    <scope>NUCLEOTIDE SEQUENCE [LARGE SCALE GENOMIC DNA]</scope>
    <source>
        <strain evidence="7">DSM 18820</strain>
    </source>
</reference>
<dbReference type="GO" id="GO:0006364">
    <property type="term" value="P:rRNA processing"/>
    <property type="evidence" value="ECO:0007669"/>
    <property type="project" value="UniProtKB-ARBA"/>
</dbReference>
<dbReference type="InterPro" id="IPR036986">
    <property type="entry name" value="S4_RNA-bd_sf"/>
</dbReference>
<dbReference type="InterPro" id="IPR006145">
    <property type="entry name" value="PsdUridine_synth_RsuA/RluA"/>
</dbReference>
<sequence length="235" mass="26406">MKAYTSSLKHYVVQQLSVSNKEAIGFILSGRVLVNGHRGTLTQALLPEDEVKLDGRVIKAPRENIYLAYHKPCGVESTMNPDVKDNLLQALNFPQSLFPVGRLDKASEGLMLLTNDGGTLYKILHAETLQEKEYQVTVDHPLTQQALEQLAAGIVIMGKTTRAALVRQVDEITFTIVLTQGLNRQIRRMCYKLGYEVKKLVRTRIINLELGDLSPGAWRHLTKEEIKRLIQEVAC</sequence>
<dbReference type="FunFam" id="3.30.70.1560:FF:000002">
    <property type="entry name" value="Pseudouridine synthase"/>
    <property type="match status" value="1"/>
</dbReference>
<dbReference type="Gene3D" id="3.30.70.580">
    <property type="entry name" value="Pseudouridine synthase I, catalytic domain, N-terminal subdomain"/>
    <property type="match status" value="1"/>
</dbReference>
<dbReference type="GO" id="GO:0140098">
    <property type="term" value="F:catalytic activity, acting on RNA"/>
    <property type="evidence" value="ECO:0007669"/>
    <property type="project" value="UniProtKB-ARBA"/>
</dbReference>
<gene>
    <name evidence="6" type="ORF">SAMN04487941_0246</name>
</gene>
<dbReference type="Gene3D" id="3.10.290.10">
    <property type="entry name" value="RNA-binding S4 domain"/>
    <property type="match status" value="1"/>
</dbReference>
<dbReference type="PROSITE" id="PS50889">
    <property type="entry name" value="S4"/>
    <property type="match status" value="1"/>
</dbReference>
<dbReference type="GO" id="GO:0003723">
    <property type="term" value="F:RNA binding"/>
    <property type="evidence" value="ECO:0007669"/>
    <property type="project" value="UniProtKB-KW"/>
</dbReference>
<evidence type="ECO:0000313" key="7">
    <source>
        <dbReference type="Proteomes" id="UP000182491"/>
    </source>
</evidence>
<keyword evidence="3" id="KW-0694">RNA-binding</keyword>
<dbReference type="AlphaFoldDB" id="A0A1I7FJH3"/>
<accession>A0A1I7FJH3</accession>
<evidence type="ECO:0000256" key="2">
    <source>
        <dbReference type="ARBA" id="ARBA00023235"/>
    </source>
</evidence>
<dbReference type="SUPFAM" id="SSF55120">
    <property type="entry name" value="Pseudouridine synthase"/>
    <property type="match status" value="1"/>
</dbReference>
<dbReference type="EC" id="5.4.99.-" evidence="4"/>
<dbReference type="PROSITE" id="PS01149">
    <property type="entry name" value="PSI_RSU"/>
    <property type="match status" value="1"/>
</dbReference>
<dbReference type="OrthoDB" id="1012272at2"/>
<dbReference type="NCBIfam" id="TIGR00093">
    <property type="entry name" value="pseudouridine synthase"/>
    <property type="match status" value="1"/>
</dbReference>
<dbReference type="RefSeq" id="WP_068839240.1">
    <property type="nucleotide sequence ID" value="NZ_BMXC01000001.1"/>
</dbReference>
<dbReference type="PANTHER" id="PTHR47683">
    <property type="entry name" value="PSEUDOURIDINE SYNTHASE FAMILY PROTEIN-RELATED"/>
    <property type="match status" value="1"/>
</dbReference>
<proteinExistence type="inferred from homology"/>
<evidence type="ECO:0000256" key="4">
    <source>
        <dbReference type="RuleBase" id="RU003887"/>
    </source>
</evidence>
<feature type="domain" description="Pseudouridine synthase RsuA/RluA-like" evidence="5">
    <location>
        <begin position="66"/>
        <end position="190"/>
    </location>
</feature>
<evidence type="ECO:0000313" key="6">
    <source>
        <dbReference type="EMBL" id="SFU36298.1"/>
    </source>
</evidence>
<dbReference type="EMBL" id="FPCA01000001">
    <property type="protein sequence ID" value="SFU36298.1"/>
    <property type="molecule type" value="Genomic_DNA"/>
</dbReference>
<dbReference type="STRING" id="388950.GCA_001611675_03384"/>
<name>A0A1I7FJH3_9BACT</name>
<evidence type="ECO:0000256" key="1">
    <source>
        <dbReference type="ARBA" id="ARBA00008348"/>
    </source>
</evidence>
<dbReference type="Gene3D" id="3.30.70.1560">
    <property type="entry name" value="Alpha-L RNA-binding motif"/>
    <property type="match status" value="1"/>
</dbReference>
<dbReference type="GO" id="GO:0009982">
    <property type="term" value="F:pseudouridine synthase activity"/>
    <property type="evidence" value="ECO:0007669"/>
    <property type="project" value="InterPro"/>
</dbReference>
<dbReference type="Proteomes" id="UP000182491">
    <property type="component" value="Unassembled WGS sequence"/>
</dbReference>
<comment type="similarity">
    <text evidence="1 4">Belongs to the pseudouridine synthase RsuA family.</text>
</comment>
<protein>
    <recommendedName>
        <fullName evidence="4">Pseudouridine synthase</fullName>
        <ecNumber evidence="4">5.4.99.-</ecNumber>
    </recommendedName>
</protein>
<evidence type="ECO:0000259" key="5">
    <source>
        <dbReference type="Pfam" id="PF00849"/>
    </source>
</evidence>
<dbReference type="InterPro" id="IPR000748">
    <property type="entry name" value="PsdUridine_synth_RsuA/RluB/E/F"/>
</dbReference>
<dbReference type="Pfam" id="PF00849">
    <property type="entry name" value="PseudoU_synth_2"/>
    <property type="match status" value="1"/>
</dbReference>
<evidence type="ECO:0000256" key="3">
    <source>
        <dbReference type="PROSITE-ProRule" id="PRU00182"/>
    </source>
</evidence>
<organism evidence="6 7">
    <name type="scientific">Pontibacter akesuensis</name>
    <dbReference type="NCBI Taxonomy" id="388950"/>
    <lineage>
        <taxon>Bacteria</taxon>
        <taxon>Pseudomonadati</taxon>
        <taxon>Bacteroidota</taxon>
        <taxon>Cytophagia</taxon>
        <taxon>Cytophagales</taxon>
        <taxon>Hymenobacteraceae</taxon>
        <taxon>Pontibacter</taxon>
    </lineage>
</organism>
<dbReference type="InterPro" id="IPR042092">
    <property type="entry name" value="PsdUridine_s_RsuA/RluB/E/F_cat"/>
</dbReference>
<dbReference type="GO" id="GO:0001522">
    <property type="term" value="P:pseudouridine synthesis"/>
    <property type="evidence" value="ECO:0007669"/>
    <property type="project" value="InterPro"/>
</dbReference>
<dbReference type="InterPro" id="IPR020103">
    <property type="entry name" value="PsdUridine_synth_cat_dom_sf"/>
</dbReference>
<dbReference type="InterPro" id="IPR050343">
    <property type="entry name" value="RsuA_PseudoU_synthase"/>
</dbReference>
<keyword evidence="7" id="KW-1185">Reference proteome</keyword>
<dbReference type="InterPro" id="IPR020094">
    <property type="entry name" value="TruA/RsuA/RluB/E/F_N"/>
</dbReference>
<dbReference type="PANTHER" id="PTHR47683:SF2">
    <property type="entry name" value="RNA-BINDING S4 DOMAIN-CONTAINING PROTEIN"/>
    <property type="match status" value="1"/>
</dbReference>
<keyword evidence="2 4" id="KW-0413">Isomerase</keyword>